<dbReference type="Gene3D" id="3.40.50.300">
    <property type="entry name" value="P-loop containing nucleotide triphosphate hydrolases"/>
    <property type="match status" value="1"/>
</dbReference>
<evidence type="ECO:0000259" key="1">
    <source>
        <dbReference type="Pfam" id="PF13614"/>
    </source>
</evidence>
<gene>
    <name evidence="2" type="ORF">DFP97_12266</name>
</gene>
<dbReference type="OrthoDB" id="9815116at2"/>
<dbReference type="RefSeq" id="WP_114383727.1">
    <property type="nucleotide sequence ID" value="NZ_QPJD01000022.1"/>
</dbReference>
<dbReference type="CDD" id="cd02042">
    <property type="entry name" value="ParAB_family"/>
    <property type="match status" value="1"/>
</dbReference>
<dbReference type="InterPro" id="IPR025669">
    <property type="entry name" value="AAA_dom"/>
</dbReference>
<dbReference type="EMBL" id="QPJD01000022">
    <property type="protein sequence ID" value="RCW41630.1"/>
    <property type="molecule type" value="Genomic_DNA"/>
</dbReference>
<dbReference type="PANTHER" id="PTHR13696:SF99">
    <property type="entry name" value="COBYRINIC ACID AC-DIAMIDE SYNTHASE"/>
    <property type="match status" value="1"/>
</dbReference>
<dbReference type="AlphaFoldDB" id="A0A368VP88"/>
<reference evidence="2 3" key="1">
    <citation type="submission" date="2018-07" db="EMBL/GenBank/DDBJ databases">
        <title>Genomic Encyclopedia of Type Strains, Phase III (KMG-III): the genomes of soil and plant-associated and newly described type strains.</title>
        <authorList>
            <person name="Whitman W."/>
        </authorList>
    </citation>
    <scope>NUCLEOTIDE SEQUENCE [LARGE SCALE GENOMIC DNA]</scope>
    <source>
        <strain evidence="2 3">CECT 7506</strain>
    </source>
</reference>
<dbReference type="Pfam" id="PF13614">
    <property type="entry name" value="AAA_31"/>
    <property type="match status" value="1"/>
</dbReference>
<proteinExistence type="predicted"/>
<dbReference type="PANTHER" id="PTHR13696">
    <property type="entry name" value="P-LOOP CONTAINING NUCLEOSIDE TRIPHOSPHATE HYDROLASE"/>
    <property type="match status" value="1"/>
</dbReference>
<protein>
    <submittedName>
        <fullName evidence="2">Chromosome partitioning protein</fullName>
    </submittedName>
</protein>
<dbReference type="SUPFAM" id="SSF52540">
    <property type="entry name" value="P-loop containing nucleoside triphosphate hydrolases"/>
    <property type="match status" value="1"/>
</dbReference>
<evidence type="ECO:0000313" key="3">
    <source>
        <dbReference type="Proteomes" id="UP000252415"/>
    </source>
</evidence>
<accession>A0A368VP88</accession>
<dbReference type="InterPro" id="IPR050678">
    <property type="entry name" value="DNA_Partitioning_ATPase"/>
</dbReference>
<feature type="domain" description="AAA" evidence="1">
    <location>
        <begin position="4"/>
        <end position="178"/>
    </location>
</feature>
<dbReference type="InterPro" id="IPR027417">
    <property type="entry name" value="P-loop_NTPase"/>
</dbReference>
<sequence>MGIVISFGIQKGGVGKTTACAITAHLLSKEARVLAIDFDSQGNLTEFLTRRDIYDFTKQTILEAIQEKNPTPYIVRITDNLDLIPAEDILSTFSRWLYRDYKGDATQALRKTIDMVKDRYDYILIDLPPNLGDQTINGLTASDFAVVILQSEPFCYSALERYLETLTVVQQRTNERLALAGILIAMSDGRAGIDNSIVDKAKDEYGPMVFDSIIKRRSRIKEFVLEGIQDSTKFDQGVLESYIGFVEELKQRVNQ</sequence>
<organism evidence="2 3">
    <name type="scientific">Paenibacillus prosopidis</name>
    <dbReference type="NCBI Taxonomy" id="630520"/>
    <lineage>
        <taxon>Bacteria</taxon>
        <taxon>Bacillati</taxon>
        <taxon>Bacillota</taxon>
        <taxon>Bacilli</taxon>
        <taxon>Bacillales</taxon>
        <taxon>Paenibacillaceae</taxon>
        <taxon>Paenibacillus</taxon>
    </lineage>
</organism>
<dbReference type="Proteomes" id="UP000252415">
    <property type="component" value="Unassembled WGS sequence"/>
</dbReference>
<comment type="caution">
    <text evidence="2">The sequence shown here is derived from an EMBL/GenBank/DDBJ whole genome shotgun (WGS) entry which is preliminary data.</text>
</comment>
<keyword evidence="3" id="KW-1185">Reference proteome</keyword>
<name>A0A368VP88_9BACL</name>
<evidence type="ECO:0000313" key="2">
    <source>
        <dbReference type="EMBL" id="RCW41630.1"/>
    </source>
</evidence>